<name>A0A0A9SQ52_ARUDO</name>
<dbReference type="AlphaFoldDB" id="A0A0A9SQ52"/>
<proteinExistence type="predicted"/>
<protein>
    <submittedName>
        <fullName evidence="1">Uncharacterized protein</fullName>
    </submittedName>
</protein>
<organism evidence="1">
    <name type="scientific">Arundo donax</name>
    <name type="common">Giant reed</name>
    <name type="synonym">Donax arundinaceus</name>
    <dbReference type="NCBI Taxonomy" id="35708"/>
    <lineage>
        <taxon>Eukaryota</taxon>
        <taxon>Viridiplantae</taxon>
        <taxon>Streptophyta</taxon>
        <taxon>Embryophyta</taxon>
        <taxon>Tracheophyta</taxon>
        <taxon>Spermatophyta</taxon>
        <taxon>Magnoliopsida</taxon>
        <taxon>Liliopsida</taxon>
        <taxon>Poales</taxon>
        <taxon>Poaceae</taxon>
        <taxon>PACMAD clade</taxon>
        <taxon>Arundinoideae</taxon>
        <taxon>Arundineae</taxon>
        <taxon>Arundo</taxon>
    </lineage>
</organism>
<evidence type="ECO:0000313" key="1">
    <source>
        <dbReference type="EMBL" id="JAD46380.1"/>
    </source>
</evidence>
<reference evidence="1" key="2">
    <citation type="journal article" date="2015" name="Data Brief">
        <title>Shoot transcriptome of the giant reed, Arundo donax.</title>
        <authorList>
            <person name="Barrero R.A."/>
            <person name="Guerrero F.D."/>
            <person name="Moolhuijzen P."/>
            <person name="Goolsby J.A."/>
            <person name="Tidwell J."/>
            <person name="Bellgard S.E."/>
            <person name="Bellgard M.I."/>
        </authorList>
    </citation>
    <scope>NUCLEOTIDE SEQUENCE</scope>
    <source>
        <tissue evidence="1">Shoot tissue taken approximately 20 cm above the soil surface</tissue>
    </source>
</reference>
<accession>A0A0A9SQ52</accession>
<reference evidence="1" key="1">
    <citation type="submission" date="2014-09" db="EMBL/GenBank/DDBJ databases">
        <authorList>
            <person name="Magalhaes I.L.F."/>
            <person name="Oliveira U."/>
            <person name="Santos F.R."/>
            <person name="Vidigal T.H.D.A."/>
            <person name="Brescovit A.D."/>
            <person name="Santos A.J."/>
        </authorList>
    </citation>
    <scope>NUCLEOTIDE SEQUENCE</scope>
    <source>
        <tissue evidence="1">Shoot tissue taken approximately 20 cm above the soil surface</tissue>
    </source>
</reference>
<dbReference type="EMBL" id="GBRH01251515">
    <property type="protein sequence ID" value="JAD46380.1"/>
    <property type="molecule type" value="Transcribed_RNA"/>
</dbReference>
<sequence>MLDGQAMLTSAWSVLHCTILFLFAKIERCGIHIQMLGT</sequence>